<comment type="caution">
    <text evidence="1">The sequence shown here is derived from an EMBL/GenBank/DDBJ whole genome shotgun (WGS) entry which is preliminary data.</text>
</comment>
<evidence type="ECO:0000313" key="1">
    <source>
        <dbReference type="EMBL" id="MBW0503504.1"/>
    </source>
</evidence>
<gene>
    <name evidence="1" type="ORF">O181_043219</name>
</gene>
<sequence>MPPSTLLTPDPLFPLPFLGSFSALQHSFDASPQSLPHQSLRFRTPAAYNPYAPAAPSRYASKASLNPPYA</sequence>
<protein>
    <submittedName>
        <fullName evidence="1">Uncharacterized protein</fullName>
    </submittedName>
</protein>
<keyword evidence="2" id="KW-1185">Reference proteome</keyword>
<evidence type="ECO:0000313" key="2">
    <source>
        <dbReference type="Proteomes" id="UP000765509"/>
    </source>
</evidence>
<proteinExistence type="predicted"/>
<organism evidence="1 2">
    <name type="scientific">Austropuccinia psidii MF-1</name>
    <dbReference type="NCBI Taxonomy" id="1389203"/>
    <lineage>
        <taxon>Eukaryota</taxon>
        <taxon>Fungi</taxon>
        <taxon>Dikarya</taxon>
        <taxon>Basidiomycota</taxon>
        <taxon>Pucciniomycotina</taxon>
        <taxon>Pucciniomycetes</taxon>
        <taxon>Pucciniales</taxon>
        <taxon>Sphaerophragmiaceae</taxon>
        <taxon>Austropuccinia</taxon>
    </lineage>
</organism>
<dbReference type="Proteomes" id="UP000765509">
    <property type="component" value="Unassembled WGS sequence"/>
</dbReference>
<name>A0A9Q3DHV9_9BASI</name>
<dbReference type="AlphaFoldDB" id="A0A9Q3DHV9"/>
<accession>A0A9Q3DHV9</accession>
<reference evidence="1" key="1">
    <citation type="submission" date="2021-03" db="EMBL/GenBank/DDBJ databases">
        <title>Draft genome sequence of rust myrtle Austropuccinia psidii MF-1, a brazilian biotype.</title>
        <authorList>
            <person name="Quecine M.C."/>
            <person name="Pachon D.M.R."/>
            <person name="Bonatelli M.L."/>
            <person name="Correr F.H."/>
            <person name="Franceschini L.M."/>
            <person name="Leite T.F."/>
            <person name="Margarido G.R.A."/>
            <person name="Almeida C.A."/>
            <person name="Ferrarezi J.A."/>
            <person name="Labate C.A."/>
        </authorList>
    </citation>
    <scope>NUCLEOTIDE SEQUENCE</scope>
    <source>
        <strain evidence="1">MF-1</strain>
    </source>
</reference>
<dbReference type="EMBL" id="AVOT02017432">
    <property type="protein sequence ID" value="MBW0503504.1"/>
    <property type="molecule type" value="Genomic_DNA"/>
</dbReference>